<name>A0A1I5VKK2_9BACT</name>
<dbReference type="EMBL" id="FOXQ01000005">
    <property type="protein sequence ID" value="SFQ07516.1"/>
    <property type="molecule type" value="Genomic_DNA"/>
</dbReference>
<evidence type="ECO:0000313" key="2">
    <source>
        <dbReference type="Proteomes" id="UP000199031"/>
    </source>
</evidence>
<evidence type="ECO:0008006" key="3">
    <source>
        <dbReference type="Google" id="ProtNLM"/>
    </source>
</evidence>
<gene>
    <name evidence="1" type="ORF">SAMN05444277_10520</name>
</gene>
<dbReference type="RefSeq" id="WP_090657730.1">
    <property type="nucleotide sequence ID" value="NZ_FOXQ01000005.1"/>
</dbReference>
<dbReference type="Proteomes" id="UP000199031">
    <property type="component" value="Unassembled WGS sequence"/>
</dbReference>
<evidence type="ECO:0000313" key="1">
    <source>
        <dbReference type="EMBL" id="SFQ07516.1"/>
    </source>
</evidence>
<accession>A0A1I5VKK2</accession>
<dbReference type="STRING" id="1465490.SAMN05444277_10520"/>
<reference evidence="1 2" key="1">
    <citation type="submission" date="2016-10" db="EMBL/GenBank/DDBJ databases">
        <authorList>
            <person name="de Groot N.N."/>
        </authorList>
    </citation>
    <scope>NUCLEOTIDE SEQUENCE [LARGE SCALE GENOMIC DNA]</scope>
    <source>
        <strain evidence="1 2">DSM 28286</strain>
    </source>
</reference>
<organism evidence="1 2">
    <name type="scientific">Parafilimonas terrae</name>
    <dbReference type="NCBI Taxonomy" id="1465490"/>
    <lineage>
        <taxon>Bacteria</taxon>
        <taxon>Pseudomonadati</taxon>
        <taxon>Bacteroidota</taxon>
        <taxon>Chitinophagia</taxon>
        <taxon>Chitinophagales</taxon>
        <taxon>Chitinophagaceae</taxon>
        <taxon>Parafilimonas</taxon>
    </lineage>
</organism>
<dbReference type="AlphaFoldDB" id="A0A1I5VKK2"/>
<proteinExistence type="predicted"/>
<sequence>MKNYLKQIEYIKTLQKELVGNVSSNNKNKSAALEFKEGAYLFKIEGELNLDVNEYSFLFITDDLSLQIKAIAVNVETSVERKFVSHYTECKVFSFQNSNWNEYGLYRSFFYTSSKHLLFQVFGKASKIQLTVNHKPISIRQLDDYIVIENEAEIFYEDFSVISYNILVALGFVSGVFIQDAVFTFPRDNQDEMIVKYEKLRKGYKSIYHPFTANPFGYNHYLGKDTAEKIYQQNILKYLLPQQLSKLAQLSQENNEIQYALVLFNEANSSDTSLLIRNNCFFIVIEVLRKFFYKVFEAKLPKNYSNNKNMEKSKLVFECFMPVTDEDILLLQKRNDFMHGDIKDIEDAEMVIIMQRQLSFIYKIVFSYIGFDGHIIDHYAMRNNKIEQAFIKIDSVKN</sequence>
<dbReference type="OrthoDB" id="662887at2"/>
<protein>
    <recommendedName>
        <fullName evidence="3">ApeA N-terminal domain-containing protein</fullName>
    </recommendedName>
</protein>
<keyword evidence="2" id="KW-1185">Reference proteome</keyword>